<dbReference type="InterPro" id="IPR001138">
    <property type="entry name" value="Zn2Cys6_DnaBD"/>
</dbReference>
<dbReference type="PANTHER" id="PTHR38111:SF11">
    <property type="entry name" value="TRANSCRIPTION FACTOR DOMAIN-CONTAINING PROTEIN-RELATED"/>
    <property type="match status" value="1"/>
</dbReference>
<proteinExistence type="predicted"/>
<dbReference type="SUPFAM" id="SSF57701">
    <property type="entry name" value="Zn2/Cys6 DNA-binding domain"/>
    <property type="match status" value="1"/>
</dbReference>
<dbReference type="GO" id="GO:0000981">
    <property type="term" value="F:DNA-binding transcription factor activity, RNA polymerase II-specific"/>
    <property type="evidence" value="ECO:0007669"/>
    <property type="project" value="InterPro"/>
</dbReference>
<sequence length="512" mass="57095">MSERKDSCKSCRETNNACDKKRPRCGQCASQGKMCGGYDMGRIFINVNSSSPPPIWSRSANAQKYLVLDLKSQSHDPENPGASISRPSSSLSFHSHSGLSMATLEPALPDVSSSEKDPADIRSIVDTFLKLYYRRYGQAEASIELLTSGQEIGGWRRLLPYWIGRSPTLDMAIRSLAASFVGAQYEDLNLIDQGRDLYLQALQMVQRALSEPDSASRKDVLVTTLAMSSIELFLSNGATSSQSAHIEGANRLLESVIQTEEIEEIHLHALNQGLFQAISMRQRYIFSDPSYRHLVHRLYCVPRTSHNNLFFQWCETIIPLPNILHAIDSISSPTSSSQPSTHTVLSILEDIQALEHAMVPWYEQLKASSPGAWTFPTAQTGSADSVPFPLQFVSIETCTLYCLHWSSQLLILEARQVLNLYLPPSEFANQPSTAVLLPQLAEYASLICRSVQFCTENRSFAASENMFLPLYAVAGFYQRQNDEKRMKWCAGAFTRVAAQQKIGYAVGHFNLQ</sequence>
<evidence type="ECO:0000313" key="5">
    <source>
        <dbReference type="Proteomes" id="UP001152607"/>
    </source>
</evidence>
<feature type="compositionally biased region" description="Basic and acidic residues" evidence="2">
    <location>
        <begin position="1"/>
        <end position="12"/>
    </location>
</feature>
<evidence type="ECO:0000256" key="1">
    <source>
        <dbReference type="ARBA" id="ARBA00023242"/>
    </source>
</evidence>
<dbReference type="EMBL" id="CAOQHR010000004">
    <property type="protein sequence ID" value="CAI6334143.1"/>
    <property type="molecule type" value="Genomic_DNA"/>
</dbReference>
<dbReference type="PANTHER" id="PTHR38111">
    <property type="entry name" value="ZN(2)-C6 FUNGAL-TYPE DOMAIN-CONTAINING PROTEIN-RELATED"/>
    <property type="match status" value="1"/>
</dbReference>
<evidence type="ECO:0000256" key="2">
    <source>
        <dbReference type="SAM" id="MobiDB-lite"/>
    </source>
</evidence>
<accession>A0A9W4XJR0</accession>
<gene>
    <name evidence="4" type="ORF">PDIGIT_LOCUS7197</name>
</gene>
<name>A0A9W4XJR0_9PLEO</name>
<comment type="caution">
    <text evidence="4">The sequence shown here is derived from an EMBL/GenBank/DDBJ whole genome shotgun (WGS) entry which is preliminary data.</text>
</comment>
<dbReference type="OrthoDB" id="4491390at2759"/>
<reference evidence="4" key="1">
    <citation type="submission" date="2023-01" db="EMBL/GenBank/DDBJ databases">
        <authorList>
            <person name="Van Ghelder C."/>
            <person name="Rancurel C."/>
        </authorList>
    </citation>
    <scope>NUCLEOTIDE SEQUENCE</scope>
    <source>
        <strain evidence="4">CNCM I-4278</strain>
    </source>
</reference>
<dbReference type="CDD" id="cd00067">
    <property type="entry name" value="GAL4"/>
    <property type="match status" value="1"/>
</dbReference>
<dbReference type="PROSITE" id="PS50048">
    <property type="entry name" value="ZN2_CY6_FUNGAL_2"/>
    <property type="match status" value="1"/>
</dbReference>
<dbReference type="AlphaFoldDB" id="A0A9W4XJR0"/>
<evidence type="ECO:0000259" key="3">
    <source>
        <dbReference type="PROSITE" id="PS50048"/>
    </source>
</evidence>
<feature type="region of interest" description="Disordered" evidence="2">
    <location>
        <begin position="1"/>
        <end position="23"/>
    </location>
</feature>
<protein>
    <recommendedName>
        <fullName evidence="3">Zn(2)-C6 fungal-type domain-containing protein</fullName>
    </recommendedName>
</protein>
<dbReference type="InterPro" id="IPR021858">
    <property type="entry name" value="Fun_TF"/>
</dbReference>
<feature type="domain" description="Zn(2)-C6 fungal-type" evidence="3">
    <location>
        <begin position="7"/>
        <end position="35"/>
    </location>
</feature>
<keyword evidence="1" id="KW-0539">Nucleus</keyword>
<keyword evidence="5" id="KW-1185">Reference proteome</keyword>
<evidence type="ECO:0000313" key="4">
    <source>
        <dbReference type="EMBL" id="CAI6334143.1"/>
    </source>
</evidence>
<dbReference type="InterPro" id="IPR036864">
    <property type="entry name" value="Zn2-C6_fun-type_DNA-bd_sf"/>
</dbReference>
<organism evidence="4 5">
    <name type="scientific">Periconia digitata</name>
    <dbReference type="NCBI Taxonomy" id="1303443"/>
    <lineage>
        <taxon>Eukaryota</taxon>
        <taxon>Fungi</taxon>
        <taxon>Dikarya</taxon>
        <taxon>Ascomycota</taxon>
        <taxon>Pezizomycotina</taxon>
        <taxon>Dothideomycetes</taxon>
        <taxon>Pleosporomycetidae</taxon>
        <taxon>Pleosporales</taxon>
        <taxon>Massarineae</taxon>
        <taxon>Periconiaceae</taxon>
        <taxon>Periconia</taxon>
    </lineage>
</organism>
<dbReference type="GO" id="GO:0008270">
    <property type="term" value="F:zinc ion binding"/>
    <property type="evidence" value="ECO:0007669"/>
    <property type="project" value="InterPro"/>
</dbReference>
<dbReference type="Proteomes" id="UP001152607">
    <property type="component" value="Unassembled WGS sequence"/>
</dbReference>
<dbReference type="InterPro" id="IPR053178">
    <property type="entry name" value="Osmoadaptation_assoc"/>
</dbReference>
<dbReference type="Pfam" id="PF11951">
    <property type="entry name" value="Fungal_trans_2"/>
    <property type="match status" value="1"/>
</dbReference>